<comment type="similarity">
    <text evidence="1 9">Belongs to the alkaline phosphatase family.</text>
</comment>
<reference evidence="10 11" key="1">
    <citation type="submission" date="2010-07" db="EMBL/GenBank/DDBJ databases">
        <authorList>
            <person name="Sid Ahmed O."/>
        </authorList>
    </citation>
    <scope>NUCLEOTIDE SEQUENCE [LARGE SCALE GENOMIC DNA]</scope>
    <source>
        <strain evidence="10 11">TX4248</strain>
    </source>
</reference>
<accession>A0A125WAS2</accession>
<dbReference type="PROSITE" id="PS51257">
    <property type="entry name" value="PROKAR_LIPOPROTEIN"/>
    <property type="match status" value="1"/>
</dbReference>
<evidence type="ECO:0000256" key="8">
    <source>
        <dbReference type="PIRSR" id="PIRSR601952-2"/>
    </source>
</evidence>
<evidence type="ECO:0000256" key="5">
    <source>
        <dbReference type="ARBA" id="ARBA00022833"/>
    </source>
</evidence>
<dbReference type="Pfam" id="PF00245">
    <property type="entry name" value="Alk_phosphatase"/>
    <property type="match status" value="1"/>
</dbReference>
<keyword evidence="4 10" id="KW-0378">Hydrolase</keyword>
<evidence type="ECO:0000256" key="4">
    <source>
        <dbReference type="ARBA" id="ARBA00022801"/>
    </source>
</evidence>
<dbReference type="RefSeq" id="WP_002384794.1">
    <property type="nucleotide sequence ID" value="NZ_GL454409.1"/>
</dbReference>
<dbReference type="CDD" id="cd16012">
    <property type="entry name" value="ALP"/>
    <property type="match status" value="1"/>
</dbReference>
<feature type="binding site" evidence="8">
    <location>
        <position position="67"/>
    </location>
    <ligand>
        <name>Zn(2+)</name>
        <dbReference type="ChEBI" id="CHEBI:29105"/>
        <label>2</label>
    </ligand>
</feature>
<feature type="binding site" evidence="8">
    <location>
        <position position="169"/>
    </location>
    <ligand>
        <name>Mg(2+)</name>
        <dbReference type="ChEBI" id="CHEBI:18420"/>
    </ligand>
</feature>
<keyword evidence="6 8" id="KW-0460">Magnesium</keyword>
<proteinExistence type="inferred from homology"/>
<dbReference type="Gene3D" id="3.40.720.10">
    <property type="entry name" value="Alkaline Phosphatase, subunit A"/>
    <property type="match status" value="1"/>
</dbReference>
<feature type="binding site" evidence="8">
    <location>
        <position position="299"/>
    </location>
    <ligand>
        <name>Zn(2+)</name>
        <dbReference type="ChEBI" id="CHEBI:29105"/>
        <label>2</label>
    </ligand>
</feature>
<dbReference type="Gene3D" id="1.10.60.40">
    <property type="match status" value="1"/>
</dbReference>
<dbReference type="AlphaFoldDB" id="A0A125WAS2"/>
<feature type="binding site" evidence="8">
    <location>
        <position position="431"/>
    </location>
    <ligand>
        <name>Zn(2+)</name>
        <dbReference type="ChEBI" id="CHEBI:29105"/>
        <label>2</label>
    </ligand>
</feature>
<feature type="binding site" evidence="8">
    <location>
        <position position="337"/>
    </location>
    <ligand>
        <name>Zn(2+)</name>
        <dbReference type="ChEBI" id="CHEBI:29105"/>
        <label>2</label>
    </ligand>
</feature>
<gene>
    <name evidence="10" type="primary">phoB</name>
    <name evidence="10" type="ORF">HMPREF9498_00031</name>
</gene>
<dbReference type="Proteomes" id="UP000004846">
    <property type="component" value="Unassembled WGS sequence"/>
</dbReference>
<dbReference type="PROSITE" id="PS00123">
    <property type="entry name" value="ALKALINE_PHOSPHATASE"/>
    <property type="match status" value="1"/>
</dbReference>
<evidence type="ECO:0000313" key="10">
    <source>
        <dbReference type="EMBL" id="EFM84286.1"/>
    </source>
</evidence>
<evidence type="ECO:0000256" key="7">
    <source>
        <dbReference type="PIRSR" id="PIRSR601952-1"/>
    </source>
</evidence>
<dbReference type="InterPro" id="IPR018299">
    <property type="entry name" value="Alkaline_phosphatase_AS"/>
</dbReference>
<feature type="binding site" evidence="8">
    <location>
        <position position="290"/>
    </location>
    <ligand>
        <name>Mg(2+)</name>
        <dbReference type="ChEBI" id="CHEBI:18420"/>
    </ligand>
</feature>
<evidence type="ECO:0000256" key="1">
    <source>
        <dbReference type="ARBA" id="ARBA00005984"/>
    </source>
</evidence>
<dbReference type="PANTHER" id="PTHR11596:SF5">
    <property type="entry name" value="ALKALINE PHOSPHATASE"/>
    <property type="match status" value="1"/>
</dbReference>
<name>A0A125WAS2_ENTFL</name>
<keyword evidence="5 8" id="KW-0862">Zinc</keyword>
<dbReference type="HOGENOM" id="CLU_008539_6_2_9"/>
<dbReference type="InterPro" id="IPR017850">
    <property type="entry name" value="Alkaline_phosphatase_core_sf"/>
</dbReference>
<dbReference type="SUPFAM" id="SSF53649">
    <property type="entry name" value="Alkaline phosphatase-like"/>
    <property type="match status" value="1"/>
</dbReference>
<dbReference type="InterPro" id="IPR001952">
    <property type="entry name" value="Alkaline_phosphatase"/>
</dbReference>
<dbReference type="PRINTS" id="PR00113">
    <property type="entry name" value="ALKPHPHTASE"/>
</dbReference>
<keyword evidence="3 8" id="KW-0479">Metal-binding</keyword>
<evidence type="ECO:0000256" key="2">
    <source>
        <dbReference type="ARBA" id="ARBA00022553"/>
    </source>
</evidence>
<dbReference type="SMART" id="SM00098">
    <property type="entry name" value="alkPPc"/>
    <property type="match status" value="1"/>
</dbReference>
<dbReference type="EC" id="3.1.3.1" evidence="10"/>
<dbReference type="GO" id="GO:0004035">
    <property type="term" value="F:alkaline phosphatase activity"/>
    <property type="evidence" value="ECO:0007669"/>
    <property type="project" value="UniProtKB-EC"/>
</dbReference>
<comment type="caution">
    <text evidence="10">The sequence shown here is derived from an EMBL/GenBank/DDBJ whole genome shotgun (WGS) entry which is preliminary data.</text>
</comment>
<comment type="cofactor">
    <cofactor evidence="8">
        <name>Zn(2+)</name>
        <dbReference type="ChEBI" id="CHEBI:29105"/>
    </cofactor>
    <text evidence="8">Binds 2 Zn(2+) ions.</text>
</comment>
<organism evidence="10 11">
    <name type="scientific">Enterococcus faecalis TX4248</name>
    <dbReference type="NCBI Taxonomy" id="749495"/>
    <lineage>
        <taxon>Bacteria</taxon>
        <taxon>Bacillati</taxon>
        <taxon>Bacillota</taxon>
        <taxon>Bacilli</taxon>
        <taxon>Lactobacillales</taxon>
        <taxon>Enterococcaceae</taxon>
        <taxon>Enterococcus</taxon>
    </lineage>
</organism>
<dbReference type="GO" id="GO:0046872">
    <property type="term" value="F:metal ion binding"/>
    <property type="evidence" value="ECO:0007669"/>
    <property type="project" value="UniProtKB-KW"/>
</dbReference>
<comment type="cofactor">
    <cofactor evidence="8">
        <name>Mg(2+)</name>
        <dbReference type="ChEBI" id="CHEBI:18420"/>
    </cofactor>
    <text evidence="8">Binds 1 Mg(2+) ion.</text>
</comment>
<feature type="active site" description="Phosphoserine intermediate" evidence="7">
    <location>
        <position position="116"/>
    </location>
</feature>
<dbReference type="EMBL" id="AEBR01000003">
    <property type="protein sequence ID" value="EFM84286.1"/>
    <property type="molecule type" value="Genomic_DNA"/>
</dbReference>
<feature type="binding site" evidence="8">
    <location>
        <position position="295"/>
    </location>
    <ligand>
        <name>Zn(2+)</name>
        <dbReference type="ChEBI" id="CHEBI:29105"/>
        <label>2</label>
    </ligand>
</feature>
<evidence type="ECO:0000256" key="3">
    <source>
        <dbReference type="ARBA" id="ARBA00022723"/>
    </source>
</evidence>
<feature type="binding site" evidence="8">
    <location>
        <position position="167"/>
    </location>
    <ligand>
        <name>Mg(2+)</name>
        <dbReference type="ChEBI" id="CHEBI:18420"/>
    </ligand>
</feature>
<sequence length="481" mass="52300">MGRYEGGNKEMKKRALLGVTLLTFTTLAGCTNLSEQKSGEKQTEVAEAKATESEKAPVKNVIFMIGDGMGNPYTTGYRYFKANHSDKRVPQTAFDTYLVGQQATYPEDEEENVTDSASAATAMAAGVKTYNNAIALDNDKSKTETVLERAKKVGKSTGLVATSEITHATPAAYGAHNVSRKNMAEIADDYFDDQIDGQHKVDVLLGGGSELFARKDRDLVKEFSQAGYGHVTDKKSLNENQDDKILGLFAPGGLPKMIDRTEEVPSLADMTEAALQRLDKNEKGFFLMVEGSQIDWAGHSNDIVGAMSEMQDFEAAFEKAIDFAKKDGETLVVTTADHSTGGLSLGKGDQYNWLTEPLHAAKRTPDFMAEEIIKNGNVEKTVTEYIDFQLSEAELKAVKTASESKDVEKIAQALRKIFDERSNTGWTTGGHTGEDVNVYAYGPQAEAFSGQIDNTDQAKIIFGLVDGTGQKAEIKDKGIGK</sequence>
<evidence type="ECO:0000256" key="6">
    <source>
        <dbReference type="ARBA" id="ARBA00022842"/>
    </source>
</evidence>
<evidence type="ECO:0000313" key="11">
    <source>
        <dbReference type="Proteomes" id="UP000004846"/>
    </source>
</evidence>
<feature type="binding site" evidence="8">
    <location>
        <position position="338"/>
    </location>
    <ligand>
        <name>Zn(2+)</name>
        <dbReference type="ChEBI" id="CHEBI:29105"/>
        <label>2</label>
    </ligand>
</feature>
<dbReference type="PANTHER" id="PTHR11596">
    <property type="entry name" value="ALKALINE PHOSPHATASE"/>
    <property type="match status" value="1"/>
</dbReference>
<evidence type="ECO:0000256" key="9">
    <source>
        <dbReference type="RuleBase" id="RU003946"/>
    </source>
</evidence>
<protein>
    <submittedName>
        <fullName evidence="10">Alkaline phosphatase 3</fullName>
        <ecNumber evidence="10">3.1.3.1</ecNumber>
    </submittedName>
</protein>
<feature type="binding site" evidence="8">
    <location>
        <position position="67"/>
    </location>
    <ligand>
        <name>Mg(2+)</name>
        <dbReference type="ChEBI" id="CHEBI:18420"/>
    </ligand>
</feature>
<keyword evidence="2" id="KW-0597">Phosphoprotein</keyword>